<dbReference type="Pfam" id="PF01368">
    <property type="entry name" value="DHH"/>
    <property type="match status" value="1"/>
</dbReference>
<dbReference type="PANTHER" id="PTHR47618">
    <property type="entry name" value="BIFUNCTIONAL OLIGORIBONUCLEASE AND PAP PHOSPHATASE NRNA"/>
    <property type="match status" value="1"/>
</dbReference>
<reference evidence="3" key="1">
    <citation type="submission" date="2020-10" db="EMBL/GenBank/DDBJ databases">
        <authorList>
            <person name="Gilroy R."/>
        </authorList>
    </citation>
    <scope>NUCLEOTIDE SEQUENCE</scope>
    <source>
        <strain evidence="3">CHK176-6737</strain>
    </source>
</reference>
<dbReference type="Gene3D" id="3.10.310.30">
    <property type="match status" value="1"/>
</dbReference>
<dbReference type="InterPro" id="IPR051319">
    <property type="entry name" value="Oligoribo/pAp-PDE_c-di-AMP_PDE"/>
</dbReference>
<dbReference type="AlphaFoldDB" id="A0A9D1MW24"/>
<feature type="domain" description="DDH" evidence="1">
    <location>
        <begin position="19"/>
        <end position="152"/>
    </location>
</feature>
<dbReference type="GO" id="GO:0003676">
    <property type="term" value="F:nucleic acid binding"/>
    <property type="evidence" value="ECO:0007669"/>
    <property type="project" value="InterPro"/>
</dbReference>
<reference evidence="3" key="2">
    <citation type="journal article" date="2021" name="PeerJ">
        <title>Extensive microbial diversity within the chicken gut microbiome revealed by metagenomics and culture.</title>
        <authorList>
            <person name="Gilroy R."/>
            <person name="Ravi A."/>
            <person name="Getino M."/>
            <person name="Pursley I."/>
            <person name="Horton D.L."/>
            <person name="Alikhan N.F."/>
            <person name="Baker D."/>
            <person name="Gharbi K."/>
            <person name="Hall N."/>
            <person name="Watson M."/>
            <person name="Adriaenssens E.M."/>
            <person name="Foster-Nyarko E."/>
            <person name="Jarju S."/>
            <person name="Secka A."/>
            <person name="Antonio M."/>
            <person name="Oren A."/>
            <person name="Chaudhuri R.R."/>
            <person name="La Ragione R."/>
            <person name="Hildebrand F."/>
            <person name="Pallen M.J."/>
        </authorList>
    </citation>
    <scope>NUCLEOTIDE SEQUENCE</scope>
    <source>
        <strain evidence="3">CHK176-6737</strain>
    </source>
</reference>
<evidence type="ECO:0000259" key="1">
    <source>
        <dbReference type="Pfam" id="PF01368"/>
    </source>
</evidence>
<dbReference type="SUPFAM" id="SSF64182">
    <property type="entry name" value="DHH phosphoesterases"/>
    <property type="match status" value="1"/>
</dbReference>
<organism evidence="3 4">
    <name type="scientific">Candidatus Scybalenecus merdavium</name>
    <dbReference type="NCBI Taxonomy" id="2840939"/>
    <lineage>
        <taxon>Bacteria</taxon>
        <taxon>Bacillati</taxon>
        <taxon>Bacillota</taxon>
        <taxon>Clostridia</taxon>
        <taxon>Eubacteriales</taxon>
        <taxon>Oscillospiraceae</taxon>
        <taxon>Oscillospiraceae incertae sedis</taxon>
        <taxon>Candidatus Scybalenecus</taxon>
    </lineage>
</organism>
<dbReference type="PANTHER" id="PTHR47618:SF1">
    <property type="entry name" value="BIFUNCTIONAL OLIGORIBONUCLEASE AND PAP PHOSPHATASE NRNA"/>
    <property type="match status" value="1"/>
</dbReference>
<sequence>MEIDLQKCADWLKAHDDYVILTHAHPDGDTLGSGFALCTALRRLGKHANVLNESTLPAKYSYIYDSYTPQTFEVQHVVAVDIATESLLGGLQPQYAGKVDLCVDHHGSNTFYAMQSYVDPGSASCCEIIFALIGLLGVPVDTYIADCIYTGVSTDTGCFRFGNTTSNCFSVAAELIKKGAHNVMINRKMFETKTKTYAHLERLALEGMRFYYAGRLAIITVTQQMYAKTGSSEQETEALTPLTRQVEGTEIGITLREKKDGTCKASIRTYESVDASKLAACFGGGGHKEAAACNIAADVETATDMLVRQCGAFLK</sequence>
<proteinExistence type="predicted"/>
<feature type="domain" description="DHHA1" evidence="2">
    <location>
        <begin position="244"/>
        <end position="302"/>
    </location>
</feature>
<evidence type="ECO:0000313" key="4">
    <source>
        <dbReference type="Proteomes" id="UP000824125"/>
    </source>
</evidence>
<dbReference type="EMBL" id="DVNM01000042">
    <property type="protein sequence ID" value="HIU69734.1"/>
    <property type="molecule type" value="Genomic_DNA"/>
</dbReference>
<dbReference type="InterPro" id="IPR001667">
    <property type="entry name" value="DDH_dom"/>
</dbReference>
<name>A0A9D1MW24_9FIRM</name>
<accession>A0A9D1MW24</accession>
<dbReference type="Proteomes" id="UP000824125">
    <property type="component" value="Unassembled WGS sequence"/>
</dbReference>
<dbReference type="Gene3D" id="3.90.1640.10">
    <property type="entry name" value="inorganic pyrophosphatase (n-terminal core)"/>
    <property type="match status" value="1"/>
</dbReference>
<protein>
    <submittedName>
        <fullName evidence="3">Bifunctional oligoribonuclease/PAP phosphatase NrnA</fullName>
    </submittedName>
</protein>
<dbReference type="InterPro" id="IPR038763">
    <property type="entry name" value="DHH_sf"/>
</dbReference>
<comment type="caution">
    <text evidence="3">The sequence shown here is derived from an EMBL/GenBank/DDBJ whole genome shotgun (WGS) entry which is preliminary data.</text>
</comment>
<evidence type="ECO:0000313" key="3">
    <source>
        <dbReference type="EMBL" id="HIU69734.1"/>
    </source>
</evidence>
<evidence type="ECO:0000259" key="2">
    <source>
        <dbReference type="Pfam" id="PF02272"/>
    </source>
</evidence>
<gene>
    <name evidence="3" type="ORF">IAD23_07250</name>
</gene>
<dbReference type="Pfam" id="PF02272">
    <property type="entry name" value="DHHA1"/>
    <property type="match status" value="1"/>
</dbReference>
<dbReference type="InterPro" id="IPR003156">
    <property type="entry name" value="DHHA1_dom"/>
</dbReference>